<protein>
    <recommendedName>
        <fullName evidence="1">Endonuclease GajA/Old nuclease/RecF-like AAA domain-containing protein</fullName>
    </recommendedName>
</protein>
<dbReference type="PANTHER" id="PTHR43581:SF4">
    <property type="entry name" value="ATP_GTP PHOSPHATASE"/>
    <property type="match status" value="1"/>
</dbReference>
<name>A0A4Z0PWV2_9BACT</name>
<dbReference type="Gene3D" id="3.40.50.300">
    <property type="entry name" value="P-loop containing nucleotide triphosphate hydrolases"/>
    <property type="match status" value="1"/>
</dbReference>
<dbReference type="SUPFAM" id="SSF52540">
    <property type="entry name" value="P-loop containing nucleoside triphosphate hydrolases"/>
    <property type="match status" value="1"/>
</dbReference>
<keyword evidence="3" id="KW-1185">Reference proteome</keyword>
<gene>
    <name evidence="2" type="ORF">E5K00_18560</name>
</gene>
<dbReference type="AlphaFoldDB" id="A0A4Z0PWV2"/>
<dbReference type="InterPro" id="IPR051396">
    <property type="entry name" value="Bact_Antivir_Def_Nuclease"/>
</dbReference>
<evidence type="ECO:0000313" key="3">
    <source>
        <dbReference type="Proteomes" id="UP000297549"/>
    </source>
</evidence>
<dbReference type="PANTHER" id="PTHR43581">
    <property type="entry name" value="ATP/GTP PHOSPHATASE"/>
    <property type="match status" value="1"/>
</dbReference>
<organism evidence="2 3">
    <name type="scientific">Hymenobacter aquaticus</name>
    <dbReference type="NCBI Taxonomy" id="1867101"/>
    <lineage>
        <taxon>Bacteria</taxon>
        <taxon>Pseudomonadati</taxon>
        <taxon>Bacteroidota</taxon>
        <taxon>Cytophagia</taxon>
        <taxon>Cytophagales</taxon>
        <taxon>Hymenobacteraceae</taxon>
        <taxon>Hymenobacter</taxon>
    </lineage>
</organism>
<dbReference type="RefSeq" id="WP_135464769.1">
    <property type="nucleotide sequence ID" value="NZ_SRLC01000002.1"/>
</dbReference>
<evidence type="ECO:0000259" key="1">
    <source>
        <dbReference type="Pfam" id="PF13175"/>
    </source>
</evidence>
<feature type="domain" description="Endonuclease GajA/Old nuclease/RecF-like AAA" evidence="1">
    <location>
        <begin position="224"/>
        <end position="336"/>
    </location>
</feature>
<proteinExistence type="predicted"/>
<sequence length="427" mass="48846">MVEKLIIQNFAGLNLEIELGEITIFIGPQASGKSICARCIYWFKSFLSRLEISINNNEDKRKFDESCLRNFKEYFSSIVSTTREFHIHYQIGKLSIKLTQTNNKLKIIYSPLIQAASNKFRVRTNKIKNKYSSSKFRPNNILRYQQVQEFTEARTAWAMEIWSLADGNPIRNQAFVLAGRSIFSALQGSILTFLSNNTLKDPLMRDFLREYEYARQDQPQPTNPLLKSIIPLVESILKGQLLTQKDDNYLILSDGRKISLTDASSGQQEAFPLILFLLSYLDDSRNGFLGPHMLYIEEPEAHIFPESQRVMAQLMTNIYNETEDLKYIITTHSPYLLSSFNNLIYAHQLAERLQDQPNELKKLYKIVPKSQQVPLSDFRVYGLENGKAISLIDHELGLISASLLDSASDVTAEQFGDLMALDPTTQA</sequence>
<dbReference type="Proteomes" id="UP000297549">
    <property type="component" value="Unassembled WGS sequence"/>
</dbReference>
<dbReference type="InterPro" id="IPR027417">
    <property type="entry name" value="P-loop_NTPase"/>
</dbReference>
<accession>A0A4Z0PWV2</accession>
<reference evidence="2 3" key="1">
    <citation type="submission" date="2019-04" db="EMBL/GenBank/DDBJ databases">
        <authorList>
            <person name="Feng G."/>
            <person name="Zhang J."/>
            <person name="Zhu H."/>
        </authorList>
    </citation>
    <scope>NUCLEOTIDE SEQUENCE [LARGE SCALE GENOMIC DNA]</scope>
    <source>
        <strain evidence="2 3">JCM 31653</strain>
    </source>
</reference>
<dbReference type="OrthoDB" id="1098190at2"/>
<dbReference type="InterPro" id="IPR041685">
    <property type="entry name" value="AAA_GajA/Old/RecF-like"/>
</dbReference>
<dbReference type="EMBL" id="SRLC01000002">
    <property type="protein sequence ID" value="TGE22250.1"/>
    <property type="molecule type" value="Genomic_DNA"/>
</dbReference>
<dbReference type="Pfam" id="PF13175">
    <property type="entry name" value="AAA_15"/>
    <property type="match status" value="1"/>
</dbReference>
<evidence type="ECO:0000313" key="2">
    <source>
        <dbReference type="EMBL" id="TGE22250.1"/>
    </source>
</evidence>
<comment type="caution">
    <text evidence="2">The sequence shown here is derived from an EMBL/GenBank/DDBJ whole genome shotgun (WGS) entry which is preliminary data.</text>
</comment>